<keyword evidence="2 4" id="KW-0863">Zinc-finger</keyword>
<evidence type="ECO:0000313" key="7">
    <source>
        <dbReference type="Proteomes" id="UP000095287"/>
    </source>
</evidence>
<dbReference type="Pfam" id="PF01428">
    <property type="entry name" value="zf-AN1"/>
    <property type="match status" value="1"/>
</dbReference>
<dbReference type="PROSITE" id="PS51036">
    <property type="entry name" value="ZF_A20"/>
    <property type="match status" value="1"/>
</dbReference>
<dbReference type="SMART" id="SM00259">
    <property type="entry name" value="ZnF_A20"/>
    <property type="match status" value="1"/>
</dbReference>
<dbReference type="SUPFAM" id="SSF57716">
    <property type="entry name" value="Glucocorticoid receptor-like (DNA-binding domain)"/>
    <property type="match status" value="1"/>
</dbReference>
<name>A0A1I8AUH6_9BILA</name>
<dbReference type="PANTHER" id="PTHR10634">
    <property type="entry name" value="AN1-TYPE ZINC FINGER PROTEIN"/>
    <property type="match status" value="1"/>
</dbReference>
<protein>
    <submittedName>
        <fullName evidence="8">AN1-type domain-containing protein</fullName>
    </submittedName>
</protein>
<evidence type="ECO:0000256" key="4">
    <source>
        <dbReference type="PROSITE-ProRule" id="PRU00449"/>
    </source>
</evidence>
<evidence type="ECO:0000313" key="8">
    <source>
        <dbReference type="WBParaSite" id="L893_g920.t1"/>
    </source>
</evidence>
<evidence type="ECO:0000256" key="1">
    <source>
        <dbReference type="ARBA" id="ARBA00022723"/>
    </source>
</evidence>
<organism evidence="7 8">
    <name type="scientific">Steinernema glaseri</name>
    <dbReference type="NCBI Taxonomy" id="37863"/>
    <lineage>
        <taxon>Eukaryota</taxon>
        <taxon>Metazoa</taxon>
        <taxon>Ecdysozoa</taxon>
        <taxon>Nematoda</taxon>
        <taxon>Chromadorea</taxon>
        <taxon>Rhabditida</taxon>
        <taxon>Tylenchina</taxon>
        <taxon>Panagrolaimomorpha</taxon>
        <taxon>Strongyloidoidea</taxon>
        <taxon>Steinernematidae</taxon>
        <taxon>Steinernema</taxon>
    </lineage>
</organism>
<proteinExistence type="predicted"/>
<dbReference type="Gene3D" id="4.10.1110.10">
    <property type="entry name" value="AN1-like Zinc finger"/>
    <property type="match status" value="1"/>
</dbReference>
<dbReference type="InterPro" id="IPR000058">
    <property type="entry name" value="Znf_AN1"/>
</dbReference>
<dbReference type="Pfam" id="PF01754">
    <property type="entry name" value="zf-A20"/>
    <property type="match status" value="1"/>
</dbReference>
<dbReference type="InterPro" id="IPR035896">
    <property type="entry name" value="AN1-like_Znf"/>
</dbReference>
<feature type="domain" description="A20-type" evidence="5">
    <location>
        <begin position="86"/>
        <end position="120"/>
    </location>
</feature>
<dbReference type="Gene3D" id="1.20.5.4770">
    <property type="match status" value="1"/>
</dbReference>
<dbReference type="SUPFAM" id="SSF118310">
    <property type="entry name" value="AN1-like Zinc finger"/>
    <property type="match status" value="1"/>
</dbReference>
<evidence type="ECO:0000256" key="3">
    <source>
        <dbReference type="ARBA" id="ARBA00022833"/>
    </source>
</evidence>
<dbReference type="PANTHER" id="PTHR10634:SF149">
    <property type="entry name" value="AN1-TYPE DOMAIN-CONTAINING PROTEIN-RELATED"/>
    <property type="match status" value="1"/>
</dbReference>
<keyword evidence="3" id="KW-0862">Zinc</keyword>
<evidence type="ECO:0000259" key="6">
    <source>
        <dbReference type="PROSITE" id="PS51039"/>
    </source>
</evidence>
<sequence>MFVRYQISRSWGAPARTLFCSSLDPIVSRWFTLYFYVCLLETTNSVALTCQTCFIYFVSFLVDGAAVDRTIFLQLTDAMEQQAQTQQTPPSCKSGCGFFGSPQMDDLCSKCYKDKYGSLPAKSTKATVDKKALEEVLIERVANAAQVVDDASKIAEPSNSAPKKPNNRCHHCNKKVGLTGFECRCGGMYCGLHRYNTEHECSFDYKATEREEIRKNNPQIVTEKVQNL</sequence>
<evidence type="ECO:0000256" key="2">
    <source>
        <dbReference type="ARBA" id="ARBA00022771"/>
    </source>
</evidence>
<dbReference type="Proteomes" id="UP000095287">
    <property type="component" value="Unplaced"/>
</dbReference>
<dbReference type="AlphaFoldDB" id="A0A1I8AUH6"/>
<evidence type="ECO:0000259" key="5">
    <source>
        <dbReference type="PROSITE" id="PS51036"/>
    </source>
</evidence>
<dbReference type="InterPro" id="IPR050652">
    <property type="entry name" value="AN1_A20_ZnFinger"/>
</dbReference>
<dbReference type="SMART" id="SM00154">
    <property type="entry name" value="ZnF_AN1"/>
    <property type="match status" value="1"/>
</dbReference>
<accession>A0A1I8AUH6</accession>
<keyword evidence="1" id="KW-0479">Metal-binding</keyword>
<dbReference type="WBParaSite" id="L893_g920.t1">
    <property type="protein sequence ID" value="L893_g920.t1"/>
    <property type="gene ID" value="L893_g920"/>
</dbReference>
<reference evidence="8" key="1">
    <citation type="submission" date="2016-11" db="UniProtKB">
        <authorList>
            <consortium name="WormBaseParasite"/>
        </authorList>
    </citation>
    <scope>IDENTIFICATION</scope>
</reference>
<dbReference type="GO" id="GO:0008270">
    <property type="term" value="F:zinc ion binding"/>
    <property type="evidence" value="ECO:0007669"/>
    <property type="project" value="UniProtKB-KW"/>
</dbReference>
<dbReference type="FunFam" id="4.10.1110.10:FF:000001">
    <property type="entry name" value="Zinc finger AN1-type containing 6"/>
    <property type="match status" value="1"/>
</dbReference>
<feature type="domain" description="AN1-type" evidence="6">
    <location>
        <begin position="163"/>
        <end position="209"/>
    </location>
</feature>
<dbReference type="GO" id="GO:0003677">
    <property type="term" value="F:DNA binding"/>
    <property type="evidence" value="ECO:0007669"/>
    <property type="project" value="InterPro"/>
</dbReference>
<keyword evidence="7" id="KW-1185">Reference proteome</keyword>
<dbReference type="PROSITE" id="PS51039">
    <property type="entry name" value="ZF_AN1"/>
    <property type="match status" value="1"/>
</dbReference>
<dbReference type="InterPro" id="IPR002653">
    <property type="entry name" value="Znf_A20"/>
</dbReference>